<feature type="region of interest" description="Disordered" evidence="5">
    <location>
        <begin position="141"/>
        <end position="210"/>
    </location>
</feature>
<evidence type="ECO:0000259" key="7">
    <source>
        <dbReference type="Pfam" id="PF10334"/>
    </source>
</evidence>
<keyword evidence="10" id="KW-1185">Reference proteome</keyword>
<feature type="compositionally biased region" description="Polar residues" evidence="5">
    <location>
        <begin position="1"/>
        <end position="15"/>
    </location>
</feature>
<dbReference type="PANTHER" id="PTHR47804">
    <property type="entry name" value="60S RIBOSOMAL PROTEIN L19"/>
    <property type="match status" value="1"/>
</dbReference>
<feature type="transmembrane region" description="Helical" evidence="6">
    <location>
        <begin position="350"/>
        <end position="368"/>
    </location>
</feature>
<feature type="transmembrane region" description="Helical" evidence="6">
    <location>
        <begin position="321"/>
        <end position="343"/>
    </location>
</feature>
<feature type="compositionally biased region" description="Polar residues" evidence="5">
    <location>
        <begin position="153"/>
        <end position="166"/>
    </location>
</feature>
<dbReference type="PANTHER" id="PTHR47804:SF1">
    <property type="entry name" value="DUF2421 DOMAIN-CONTAINING PROTEIN"/>
    <property type="match status" value="1"/>
</dbReference>
<feature type="region of interest" description="Disordered" evidence="5">
    <location>
        <begin position="1"/>
        <end position="100"/>
    </location>
</feature>
<organism evidence="9 10">
    <name type="scientific">Schizopora paradoxa</name>
    <dbReference type="NCBI Taxonomy" id="27342"/>
    <lineage>
        <taxon>Eukaryota</taxon>
        <taxon>Fungi</taxon>
        <taxon>Dikarya</taxon>
        <taxon>Basidiomycota</taxon>
        <taxon>Agaricomycotina</taxon>
        <taxon>Agaricomycetes</taxon>
        <taxon>Hymenochaetales</taxon>
        <taxon>Schizoporaceae</taxon>
        <taxon>Schizopora</taxon>
    </lineage>
</organism>
<feature type="compositionally biased region" description="Low complexity" evidence="5">
    <location>
        <begin position="188"/>
        <end position="198"/>
    </location>
</feature>
<dbReference type="EMBL" id="KQ086065">
    <property type="protein sequence ID" value="KLO09148.1"/>
    <property type="molecule type" value="Genomic_DNA"/>
</dbReference>
<evidence type="ECO:0000256" key="4">
    <source>
        <dbReference type="ARBA" id="ARBA00023136"/>
    </source>
</evidence>
<gene>
    <name evidence="9" type="ORF">SCHPADRAFT_1000463</name>
</gene>
<feature type="transmembrane region" description="Helical" evidence="6">
    <location>
        <begin position="913"/>
        <end position="930"/>
    </location>
</feature>
<feature type="transmembrane region" description="Helical" evidence="6">
    <location>
        <begin position="380"/>
        <end position="398"/>
    </location>
</feature>
<feature type="domain" description="Integral membrane bound transporter" evidence="8">
    <location>
        <begin position="863"/>
        <end position="984"/>
    </location>
</feature>
<dbReference type="OrthoDB" id="68611at2759"/>
<dbReference type="STRING" id="27342.A0A0H2RI59"/>
<evidence type="ECO:0000256" key="5">
    <source>
        <dbReference type="SAM" id="MobiDB-lite"/>
    </source>
</evidence>
<keyword evidence="4 6" id="KW-0472">Membrane</keyword>
<sequence length="1266" mass="139705">MSSTGDADSVPSTPWTDPGSGVHVSRTRASTLVPPSAVAGSSRPPIGSRSFSTPFGSHIPTGISMPSVASPRRTGGAVSSSWHARQDSTSSPSDGQRQREWTVFGQLMENEEFYNDYRSLRMKKRSSRRTIRDSTILSEQNTILDRNSEGPKASSSVFASPSQEPVSLNIPDYDSSESDHDNDDSEQESSNTSRSSTTPRLADSSPPSSKASRFFQLPSLPPMSILYKNIIKCAVAYFIASLFTYVPVLSRFIGSITSEGERTPSPSGHMVATVAVYFNPAKTHGAMFEADAYCLLGVLWASFISLGSMGMYWWLEVQKGWEWLADILVLIWIGLGMSAVAFMKVWMSKPSFNTACSMTTIILFVVIVREGGLDTLLEASFIVIVGAAVSNFVCHLLWPQSATANLRQNMTRTLDSFATLLATLTNTFLLGDSSALHQPSQSKLQRAVDSHQTSFTSLKKNLAEARSEWVCGGPRLPGAAHNDTEGTAASAYEDAVDSMNRLAQHLNGLRSGTRLQYDLTRAHREGRIELKKKKKNKKAQQDGYDMASLGKQRGRQMQDALGGTGKRVTSERSRSTIDEEAATLQAAAAIFGDLVDDLGPPLNSLSQSCSTALRHLRDALEQSSGSALSDLYESENLFRLSDEVQRALYTFESTSNQAVMRMYRRGDMLSSLEASVSMASSSVFDEDEPLTRSGVDETLFLAYFFIFTLQEFAKELNSLIDAMGRVYAIELAGASIRSNLKRRLASIFGCFGRRKKQGLGLSAAGVDVERPGIRRRLSTFLRERVQTKPVVFPKVRPHAPNTIQTPSSSELTLWGRFKQWIWRVGGILKGRTVKFAFKAGMATALLASPAFFDASRPLFLKFRGEWALISYFVVISPTIGATNFLSFHRMVGTVLGASTAVVVFMIFPEDPVALSIFGFFFSIPCFYYIVAKPQLASSGRFVLLTYNLTCLYCYNVRQNDVPVLEIGYRRALSVIIGVLYAFLVSHLWWPAEARRELGNALSEFCLDVGWLYTHLVASYSGVPISNNSSTILAEAQRVVDGARNGEANGLLQPSSGELTSLLPQTPAERLNSSVLNFMAMELHLQIKLIEMQGLLAQTEHEPRLKGPFPIAMYRQILTSLQTVLDRLHSMRCVTTREEWFTSVRRDFVLPVNAERREMVGNVILYFSVLSAAFKLKVPLPPYLPPAEQSRQRLVSAIMGLEAMKNRDVKRSQQLLYFAYALMMKGVIQELDYLGRTLQGAFGVIGSTTIDFESLFTGNPGGNQLAL</sequence>
<feature type="region of interest" description="Disordered" evidence="5">
    <location>
        <begin position="551"/>
        <end position="574"/>
    </location>
</feature>
<dbReference type="Pfam" id="PF10334">
    <property type="entry name" value="BRE4"/>
    <property type="match status" value="1"/>
</dbReference>
<protein>
    <submittedName>
        <fullName evidence="9">Uncharacterized protein</fullName>
    </submittedName>
</protein>
<dbReference type="InParanoid" id="A0A0H2RI59"/>
<evidence type="ECO:0000256" key="6">
    <source>
        <dbReference type="SAM" id="Phobius"/>
    </source>
</evidence>
<comment type="subcellular location">
    <subcellularLocation>
        <location evidence="1">Membrane</location>
        <topology evidence="1">Multi-pass membrane protein</topology>
    </subcellularLocation>
</comment>
<dbReference type="GO" id="GO:0016020">
    <property type="term" value="C:membrane"/>
    <property type="evidence" value="ECO:0007669"/>
    <property type="project" value="UniProtKB-SubCell"/>
</dbReference>
<evidence type="ECO:0000256" key="2">
    <source>
        <dbReference type="ARBA" id="ARBA00022692"/>
    </source>
</evidence>
<evidence type="ECO:0000313" key="9">
    <source>
        <dbReference type="EMBL" id="KLO09148.1"/>
    </source>
</evidence>
<reference evidence="9 10" key="1">
    <citation type="submission" date="2015-04" db="EMBL/GenBank/DDBJ databases">
        <title>Complete genome sequence of Schizopora paradoxa KUC8140, a cosmopolitan wood degrader in East Asia.</title>
        <authorList>
            <consortium name="DOE Joint Genome Institute"/>
            <person name="Min B."/>
            <person name="Park H."/>
            <person name="Jang Y."/>
            <person name="Kim J.-J."/>
            <person name="Kim K.H."/>
            <person name="Pangilinan J."/>
            <person name="Lipzen A."/>
            <person name="Riley R."/>
            <person name="Grigoriev I.V."/>
            <person name="Spatafora J.W."/>
            <person name="Choi I.-G."/>
        </authorList>
    </citation>
    <scope>NUCLEOTIDE SEQUENCE [LARGE SCALE GENOMIC DNA]</scope>
    <source>
        <strain evidence="9 10">KUC8140</strain>
    </source>
</reference>
<feature type="transmembrane region" description="Helical" evidence="6">
    <location>
        <begin position="971"/>
        <end position="989"/>
    </location>
</feature>
<dbReference type="InterPro" id="IPR049453">
    <property type="entry name" value="Memb_transporter_dom"/>
</dbReference>
<keyword evidence="3 6" id="KW-1133">Transmembrane helix</keyword>
<dbReference type="AlphaFoldDB" id="A0A0H2RI59"/>
<feature type="transmembrane region" description="Helical" evidence="6">
    <location>
        <begin position="234"/>
        <end position="253"/>
    </location>
</feature>
<dbReference type="Pfam" id="PF13515">
    <property type="entry name" value="FUSC_2"/>
    <property type="match status" value="1"/>
</dbReference>
<keyword evidence="2 6" id="KW-0812">Transmembrane</keyword>
<feature type="domain" description="DUF2421" evidence="7">
    <location>
        <begin position="1080"/>
        <end position="1184"/>
    </location>
</feature>
<feature type="transmembrane region" description="Helical" evidence="6">
    <location>
        <begin position="866"/>
        <end position="885"/>
    </location>
</feature>
<evidence type="ECO:0000256" key="3">
    <source>
        <dbReference type="ARBA" id="ARBA00022989"/>
    </source>
</evidence>
<dbReference type="Proteomes" id="UP000053477">
    <property type="component" value="Unassembled WGS sequence"/>
</dbReference>
<feature type="compositionally biased region" description="Polar residues" evidence="5">
    <location>
        <begin position="77"/>
        <end position="95"/>
    </location>
</feature>
<feature type="compositionally biased region" description="Acidic residues" evidence="5">
    <location>
        <begin position="174"/>
        <end position="187"/>
    </location>
</feature>
<accession>A0A0H2RI59</accession>
<feature type="transmembrane region" description="Helical" evidence="6">
    <location>
        <begin position="292"/>
        <end position="315"/>
    </location>
</feature>
<evidence type="ECO:0000313" key="10">
    <source>
        <dbReference type="Proteomes" id="UP000053477"/>
    </source>
</evidence>
<evidence type="ECO:0000256" key="1">
    <source>
        <dbReference type="ARBA" id="ARBA00004141"/>
    </source>
</evidence>
<proteinExistence type="predicted"/>
<name>A0A0H2RI59_9AGAM</name>
<feature type="transmembrane region" description="Helical" evidence="6">
    <location>
        <begin position="835"/>
        <end position="854"/>
    </location>
</feature>
<evidence type="ECO:0000259" key="8">
    <source>
        <dbReference type="Pfam" id="PF13515"/>
    </source>
</evidence>
<dbReference type="InterPro" id="IPR052430">
    <property type="entry name" value="IVT-Associated"/>
</dbReference>
<feature type="transmembrane region" description="Helical" evidence="6">
    <location>
        <begin position="890"/>
        <end position="907"/>
    </location>
</feature>
<dbReference type="InterPro" id="IPR018820">
    <property type="entry name" value="BRE4-related_DUF2421"/>
</dbReference>